<dbReference type="FunFam" id="3.30.1360.10:FF:000006">
    <property type="entry name" value="DNA-directed RNA polymerases I and III subunit RPAC2"/>
    <property type="match status" value="1"/>
</dbReference>
<dbReference type="GO" id="GO:0006383">
    <property type="term" value="P:transcription by RNA polymerase III"/>
    <property type="evidence" value="ECO:0007669"/>
    <property type="project" value="TreeGrafter"/>
</dbReference>
<dbReference type="CDD" id="cd07029">
    <property type="entry name" value="RNAP_I_III_AC19"/>
    <property type="match status" value="1"/>
</dbReference>
<dbReference type="GO" id="GO:0055029">
    <property type="term" value="C:nuclear DNA-directed RNA polymerase complex"/>
    <property type="evidence" value="ECO:0007669"/>
    <property type="project" value="UniProtKB-ARBA"/>
</dbReference>
<dbReference type="AlphaFoldDB" id="A0A4P9ZR62"/>
<dbReference type="EMBL" id="ML002765">
    <property type="protein sequence ID" value="RKP35877.1"/>
    <property type="molecule type" value="Genomic_DNA"/>
</dbReference>
<evidence type="ECO:0000313" key="8">
    <source>
        <dbReference type="EMBL" id="RKP35877.1"/>
    </source>
</evidence>
<keyword evidence="9" id="KW-1185">Reference proteome</keyword>
<dbReference type="GO" id="GO:0003899">
    <property type="term" value="F:DNA-directed RNA polymerase activity"/>
    <property type="evidence" value="ECO:0007669"/>
    <property type="project" value="InterPro"/>
</dbReference>
<dbReference type="PANTHER" id="PTHR13946">
    <property type="entry name" value="DNA-DIRECTED RNA POLYMERASE I,II,III"/>
    <property type="match status" value="1"/>
</dbReference>
<dbReference type="InterPro" id="IPR009025">
    <property type="entry name" value="RBP11-like_dimer"/>
</dbReference>
<evidence type="ECO:0000259" key="7">
    <source>
        <dbReference type="Pfam" id="PF13656"/>
    </source>
</evidence>
<dbReference type="Proteomes" id="UP000268162">
    <property type="component" value="Unassembled WGS sequence"/>
</dbReference>
<evidence type="ECO:0000256" key="6">
    <source>
        <dbReference type="ARBA" id="ARBA00025751"/>
    </source>
</evidence>
<dbReference type="PROSITE" id="PS01154">
    <property type="entry name" value="RNA_POL_L_13KD"/>
    <property type="match status" value="1"/>
</dbReference>
<accession>A0A4P9ZR62</accession>
<keyword evidence="3 8" id="KW-0240">DNA-directed RNA polymerase</keyword>
<dbReference type="InterPro" id="IPR022905">
    <property type="entry name" value="Rpo11-like"/>
</dbReference>
<reference evidence="9" key="1">
    <citation type="journal article" date="2018" name="Nat. Microbiol.">
        <title>Leveraging single-cell genomics to expand the fungal tree of life.</title>
        <authorList>
            <person name="Ahrendt S.R."/>
            <person name="Quandt C.A."/>
            <person name="Ciobanu D."/>
            <person name="Clum A."/>
            <person name="Salamov A."/>
            <person name="Andreopoulos B."/>
            <person name="Cheng J.F."/>
            <person name="Woyke T."/>
            <person name="Pelin A."/>
            <person name="Henrissat B."/>
            <person name="Reynolds N.K."/>
            <person name="Benny G.L."/>
            <person name="Smith M.E."/>
            <person name="James T.Y."/>
            <person name="Grigoriev I.V."/>
        </authorList>
    </citation>
    <scope>NUCLEOTIDE SEQUENCE [LARGE SCALE GENOMIC DNA]</scope>
    <source>
        <strain evidence="9">RSA 468</strain>
    </source>
</reference>
<dbReference type="PANTHER" id="PTHR13946:SF28">
    <property type="entry name" value="DNA-DIRECTED RNA POLYMERASES I AND III SUBUNIT RPAC2"/>
    <property type="match status" value="1"/>
</dbReference>
<comment type="similarity">
    <text evidence="6">Belongs to the archaeal Rpo11/eukaryotic RPB11/RPC19 RNA polymerase subunit family.</text>
</comment>
<evidence type="ECO:0000256" key="2">
    <source>
        <dbReference type="ARBA" id="ARBA00022079"/>
    </source>
</evidence>
<dbReference type="GO" id="GO:0046983">
    <property type="term" value="F:protein dimerization activity"/>
    <property type="evidence" value="ECO:0007669"/>
    <property type="project" value="InterPro"/>
</dbReference>
<evidence type="ECO:0000256" key="5">
    <source>
        <dbReference type="ARBA" id="ARBA00023242"/>
    </source>
</evidence>
<dbReference type="GO" id="GO:0003677">
    <property type="term" value="F:DNA binding"/>
    <property type="evidence" value="ECO:0007669"/>
    <property type="project" value="InterPro"/>
</dbReference>
<dbReference type="GO" id="GO:0005736">
    <property type="term" value="C:RNA polymerase I complex"/>
    <property type="evidence" value="ECO:0007669"/>
    <property type="project" value="TreeGrafter"/>
</dbReference>
<comment type="subcellular location">
    <subcellularLocation>
        <location evidence="1">Nucleus</location>
    </subcellularLocation>
</comment>
<dbReference type="InterPro" id="IPR008193">
    <property type="entry name" value="RNA_pol_Rpb11_13-16kDa_CS"/>
</dbReference>
<evidence type="ECO:0000256" key="3">
    <source>
        <dbReference type="ARBA" id="ARBA00022478"/>
    </source>
</evidence>
<dbReference type="OrthoDB" id="510325at2759"/>
<dbReference type="Pfam" id="PF13656">
    <property type="entry name" value="RNA_pol_L_2"/>
    <property type="match status" value="1"/>
</dbReference>
<evidence type="ECO:0000313" key="9">
    <source>
        <dbReference type="Proteomes" id="UP000268162"/>
    </source>
</evidence>
<dbReference type="Gene3D" id="3.30.1360.10">
    <property type="entry name" value="RNA polymerase, RBP11-like subunit"/>
    <property type="match status" value="1"/>
</dbReference>
<dbReference type="HAMAP" id="MF_00261">
    <property type="entry name" value="RNApol_arch_Rpo11"/>
    <property type="match status" value="1"/>
</dbReference>
<evidence type="ECO:0000256" key="1">
    <source>
        <dbReference type="ARBA" id="ARBA00004123"/>
    </source>
</evidence>
<keyword evidence="4" id="KW-0804">Transcription</keyword>
<dbReference type="SUPFAM" id="SSF55257">
    <property type="entry name" value="RBP11-like subunits of RNA polymerase"/>
    <property type="match status" value="1"/>
</dbReference>
<proteinExistence type="inferred from homology"/>
<organism evidence="8 9">
    <name type="scientific">Dimargaris cristalligena</name>
    <dbReference type="NCBI Taxonomy" id="215637"/>
    <lineage>
        <taxon>Eukaryota</taxon>
        <taxon>Fungi</taxon>
        <taxon>Fungi incertae sedis</taxon>
        <taxon>Zoopagomycota</taxon>
        <taxon>Kickxellomycotina</taxon>
        <taxon>Dimargaritomycetes</taxon>
        <taxon>Dimargaritales</taxon>
        <taxon>Dimargaritaceae</taxon>
        <taxon>Dimargaris</taxon>
    </lineage>
</organism>
<dbReference type="InterPro" id="IPR036603">
    <property type="entry name" value="RBP11-like"/>
</dbReference>
<dbReference type="STRING" id="215637.A0A4P9ZR62"/>
<evidence type="ECO:0000256" key="4">
    <source>
        <dbReference type="ARBA" id="ARBA00023163"/>
    </source>
</evidence>
<dbReference type="GO" id="GO:0005666">
    <property type="term" value="C:RNA polymerase III complex"/>
    <property type="evidence" value="ECO:0007669"/>
    <property type="project" value="TreeGrafter"/>
</dbReference>
<gene>
    <name evidence="8" type="ORF">BJ085DRAFT_41294</name>
</gene>
<protein>
    <recommendedName>
        <fullName evidence="2">DNA-directed RNA polymerases I and III subunit RPAC2</fullName>
    </recommendedName>
</protein>
<sequence length="123" mass="13632">MAHESVQPPPQAAPLAEVEPKVKILPGMSSDMTAATFVIDQEDHTLGNTLRHCIMQNPEVEFCGYSIPHPSNLNIHIRIQTTPNTTALEALSQGLKDLYTMCDHTLKKFNEEITKGDYEIVSS</sequence>
<name>A0A4P9ZR62_9FUNG</name>
<feature type="domain" description="DNA-directed RNA polymerase RBP11-like dimerisation" evidence="7">
    <location>
        <begin position="34"/>
        <end position="107"/>
    </location>
</feature>
<dbReference type="InterPro" id="IPR033898">
    <property type="entry name" value="RNAP_AC19"/>
</dbReference>
<dbReference type="GO" id="GO:0006362">
    <property type="term" value="P:transcription elongation by RNA polymerase I"/>
    <property type="evidence" value="ECO:0007669"/>
    <property type="project" value="TreeGrafter"/>
</dbReference>
<keyword evidence="5" id="KW-0539">Nucleus</keyword>